<protein>
    <submittedName>
        <fullName evidence="1">Uncharacterized protein</fullName>
    </submittedName>
</protein>
<name>A0AAD8TD33_LOLMU</name>
<dbReference type="Proteomes" id="UP001231189">
    <property type="component" value="Unassembled WGS sequence"/>
</dbReference>
<reference evidence="1" key="1">
    <citation type="submission" date="2023-07" db="EMBL/GenBank/DDBJ databases">
        <title>A chromosome-level genome assembly of Lolium multiflorum.</title>
        <authorList>
            <person name="Chen Y."/>
            <person name="Copetti D."/>
            <person name="Kolliker R."/>
            <person name="Studer B."/>
        </authorList>
    </citation>
    <scope>NUCLEOTIDE SEQUENCE</scope>
    <source>
        <strain evidence="1">02402/16</strain>
        <tissue evidence="1">Leaf</tissue>
    </source>
</reference>
<dbReference type="PANTHER" id="PTHR48049:SF25">
    <property type="entry name" value="GENOME ASSEMBLY, CHROMOSOME: II"/>
    <property type="match status" value="1"/>
</dbReference>
<organism evidence="1 2">
    <name type="scientific">Lolium multiflorum</name>
    <name type="common">Italian ryegrass</name>
    <name type="synonym">Lolium perenne subsp. multiflorum</name>
    <dbReference type="NCBI Taxonomy" id="4521"/>
    <lineage>
        <taxon>Eukaryota</taxon>
        <taxon>Viridiplantae</taxon>
        <taxon>Streptophyta</taxon>
        <taxon>Embryophyta</taxon>
        <taxon>Tracheophyta</taxon>
        <taxon>Spermatophyta</taxon>
        <taxon>Magnoliopsida</taxon>
        <taxon>Liliopsida</taxon>
        <taxon>Poales</taxon>
        <taxon>Poaceae</taxon>
        <taxon>BOP clade</taxon>
        <taxon>Pooideae</taxon>
        <taxon>Poodae</taxon>
        <taxon>Poeae</taxon>
        <taxon>Poeae Chloroplast Group 2 (Poeae type)</taxon>
        <taxon>Loliodinae</taxon>
        <taxon>Loliinae</taxon>
        <taxon>Lolium</taxon>
    </lineage>
</organism>
<comment type="caution">
    <text evidence="1">The sequence shown here is derived from an EMBL/GenBank/DDBJ whole genome shotgun (WGS) entry which is preliminary data.</text>
</comment>
<gene>
    <name evidence="1" type="ORF">QYE76_040525</name>
</gene>
<dbReference type="PANTHER" id="PTHR48049">
    <property type="entry name" value="GLYCOSYLTRANSFERASE"/>
    <property type="match status" value="1"/>
</dbReference>
<dbReference type="EMBL" id="JAUUTY010000002">
    <property type="protein sequence ID" value="KAK1679677.1"/>
    <property type="molecule type" value="Genomic_DNA"/>
</dbReference>
<evidence type="ECO:0000313" key="1">
    <source>
        <dbReference type="EMBL" id="KAK1679677.1"/>
    </source>
</evidence>
<dbReference type="InterPro" id="IPR050481">
    <property type="entry name" value="UDP-glycosyltransf_plant"/>
</dbReference>
<dbReference type="GO" id="GO:0035251">
    <property type="term" value="F:UDP-glucosyltransferase activity"/>
    <property type="evidence" value="ECO:0007669"/>
    <property type="project" value="InterPro"/>
</dbReference>
<keyword evidence="2" id="KW-1185">Reference proteome</keyword>
<sequence length="95" mass="10699">MVCWPVFLDQQTNSRVVGAVWKTGLDMKDVCDRAIVERMVKEVMVSGEIRAAAQTMAQQLRLDIAEGGSSSSELERLVRYIRELSIKSGRRSIQN</sequence>
<proteinExistence type="predicted"/>
<dbReference type="AlphaFoldDB" id="A0AAD8TD33"/>
<dbReference type="SUPFAM" id="SSF53756">
    <property type="entry name" value="UDP-Glycosyltransferase/glycogen phosphorylase"/>
    <property type="match status" value="1"/>
</dbReference>
<evidence type="ECO:0000313" key="2">
    <source>
        <dbReference type="Proteomes" id="UP001231189"/>
    </source>
</evidence>
<accession>A0AAD8TD33</accession>
<dbReference type="Gene3D" id="3.40.50.2000">
    <property type="entry name" value="Glycogen Phosphorylase B"/>
    <property type="match status" value="2"/>
</dbReference>